<evidence type="ECO:0000313" key="2">
    <source>
        <dbReference type="Proteomes" id="UP000245539"/>
    </source>
</evidence>
<evidence type="ECO:0000313" key="1">
    <source>
        <dbReference type="EMBL" id="PWQ94032.1"/>
    </source>
</evidence>
<dbReference type="Gene3D" id="3.30.1050.10">
    <property type="entry name" value="SCP2 sterol-binding domain"/>
    <property type="match status" value="1"/>
</dbReference>
<gene>
    <name evidence="1" type="ORF">DKW60_17495</name>
</gene>
<organism evidence="1 2">
    <name type="scientific">Leucothrix pacifica</name>
    <dbReference type="NCBI Taxonomy" id="1247513"/>
    <lineage>
        <taxon>Bacteria</taxon>
        <taxon>Pseudomonadati</taxon>
        <taxon>Pseudomonadota</taxon>
        <taxon>Gammaproteobacteria</taxon>
        <taxon>Thiotrichales</taxon>
        <taxon>Thiotrichaceae</taxon>
        <taxon>Leucothrix</taxon>
    </lineage>
</organism>
<dbReference type="AlphaFoldDB" id="A0A317CD51"/>
<comment type="caution">
    <text evidence="1">The sequence shown here is derived from an EMBL/GenBank/DDBJ whole genome shotgun (WGS) entry which is preliminary data.</text>
</comment>
<dbReference type="RefSeq" id="WP_109838959.1">
    <property type="nucleotide sequence ID" value="NZ_QGKM01000060.1"/>
</dbReference>
<dbReference type="InterPro" id="IPR036527">
    <property type="entry name" value="SCP2_sterol-bd_dom_sf"/>
</dbReference>
<proteinExistence type="predicted"/>
<name>A0A317CD51_9GAMM</name>
<dbReference type="Proteomes" id="UP000245539">
    <property type="component" value="Unassembled WGS sequence"/>
</dbReference>
<keyword evidence="2" id="KW-1185">Reference proteome</keyword>
<dbReference type="OrthoDB" id="459969at2"/>
<sequence>MADLFSDEWMDALKNEWNNEPGVCQALADIGFDSVITYGFKDDKDPVAVFVVEKGICVRAGAYAGETADWDMRADRANWIKWASKGIGMTGLGLAYAAGKLKFFSGDYAAMMKNPKMAGPFIKFFGLMKNIPTS</sequence>
<dbReference type="SUPFAM" id="SSF55718">
    <property type="entry name" value="SCP-like"/>
    <property type="match status" value="1"/>
</dbReference>
<accession>A0A317CD51</accession>
<reference evidence="1 2" key="1">
    <citation type="submission" date="2018-05" db="EMBL/GenBank/DDBJ databases">
        <title>Leucothrix arctica sp. nov., isolated from Arctic seawater.</title>
        <authorList>
            <person name="Choi A."/>
            <person name="Baek K."/>
        </authorList>
    </citation>
    <scope>NUCLEOTIDE SEQUENCE [LARGE SCALE GENOMIC DNA]</scope>
    <source>
        <strain evidence="1 2">JCM 18388</strain>
    </source>
</reference>
<protein>
    <submittedName>
        <fullName evidence="1">SCP-2 sterol transfer family protein</fullName>
    </submittedName>
</protein>
<dbReference type="EMBL" id="QGKM01000060">
    <property type="protein sequence ID" value="PWQ94032.1"/>
    <property type="molecule type" value="Genomic_DNA"/>
</dbReference>